<feature type="domain" description="Imm-5-like" evidence="1">
    <location>
        <begin position="6"/>
        <end position="127"/>
    </location>
</feature>
<reference evidence="2 3" key="1">
    <citation type="submission" date="2018-12" db="EMBL/GenBank/DDBJ databases">
        <authorList>
            <consortium name="Pathogen Informatics"/>
        </authorList>
    </citation>
    <scope>NUCLEOTIDE SEQUENCE [LARGE SCALE GENOMIC DNA]</scope>
    <source>
        <strain evidence="2 3">NCTC10207</strain>
    </source>
</reference>
<accession>A0A7Z9A5W8</accession>
<evidence type="ECO:0000313" key="3">
    <source>
        <dbReference type="Proteomes" id="UP000282386"/>
    </source>
</evidence>
<sequence length="136" mass="15593">MNDLTLLEEDRKELIGWAARCVRRLLPIFEKHHPLDRRLHDALEAVEYFQRGTLSVGAMRQQAFLCHAAARECTDRSAQAVARACGQAVATAHMGAHARNIGRYTRKALSGKLLTEELEWQKQHAPNRLYDYIFNH</sequence>
<evidence type="ECO:0000259" key="1">
    <source>
        <dbReference type="Pfam" id="PF21805"/>
    </source>
</evidence>
<dbReference type="Proteomes" id="UP000282386">
    <property type="component" value="Chromosome"/>
</dbReference>
<gene>
    <name evidence="2" type="ORF">NCTC10207_02392</name>
</gene>
<dbReference type="Pfam" id="PF21805">
    <property type="entry name" value="Imm5_like"/>
    <property type="match status" value="1"/>
</dbReference>
<evidence type="ECO:0000313" key="2">
    <source>
        <dbReference type="EMBL" id="VEI25055.1"/>
    </source>
</evidence>
<dbReference type="EMBL" id="LR134479">
    <property type="protein sequence ID" value="VEI25055.1"/>
    <property type="molecule type" value="Genomic_DNA"/>
</dbReference>
<name>A0A7Z9A5W8_9MICC</name>
<organism evidence="2 3">
    <name type="scientific">Rothia aeria</name>
    <dbReference type="NCBI Taxonomy" id="172042"/>
    <lineage>
        <taxon>Bacteria</taxon>
        <taxon>Bacillati</taxon>
        <taxon>Actinomycetota</taxon>
        <taxon>Actinomycetes</taxon>
        <taxon>Micrococcales</taxon>
        <taxon>Micrococcaceae</taxon>
        <taxon>Rothia</taxon>
    </lineage>
</organism>
<protein>
    <recommendedName>
        <fullName evidence="1">Imm-5-like domain-containing protein</fullName>
    </recommendedName>
</protein>
<dbReference type="InterPro" id="IPR048667">
    <property type="entry name" value="Imm5-like"/>
</dbReference>
<dbReference type="AlphaFoldDB" id="A0A7Z9A5W8"/>
<proteinExistence type="predicted"/>